<dbReference type="EMBL" id="CP028923">
    <property type="protein sequence ID" value="QCK15763.1"/>
    <property type="molecule type" value="Genomic_DNA"/>
</dbReference>
<reference evidence="2 3" key="1">
    <citation type="submission" date="2018-04" db="EMBL/GenBank/DDBJ databases">
        <title>Complete genome uncultured novel isolate.</title>
        <authorList>
            <person name="Merlino G."/>
        </authorList>
    </citation>
    <scope>NUCLEOTIDE SEQUENCE [LARGE SCALE GENOMIC DNA]</scope>
    <source>
        <strain evidence="3">R1DC9</strain>
    </source>
</reference>
<protein>
    <submittedName>
        <fullName evidence="2">Uncharacterized protein</fullName>
    </submittedName>
</protein>
<dbReference type="KEGG" id="fpf:DCC35_13925"/>
<gene>
    <name evidence="2" type="ORF">DCC35_13925</name>
</gene>
<evidence type="ECO:0000313" key="3">
    <source>
        <dbReference type="Proteomes" id="UP000298616"/>
    </source>
</evidence>
<feature type="compositionally biased region" description="Polar residues" evidence="1">
    <location>
        <begin position="57"/>
        <end position="67"/>
    </location>
</feature>
<dbReference type="RefSeq" id="WP_137091359.1">
    <property type="nucleotide sequence ID" value="NZ_CP028923.1"/>
</dbReference>
<sequence length="79" mass="9019">MEFPEYYDLPGTFTDESGAESAFQMRIPQTVYSHFYMQMMVNGDAISFEGRHLNHTRGNISGHTTGADSVKHPFIMTRK</sequence>
<accession>A0A4D7JLJ5</accession>
<evidence type="ECO:0000313" key="2">
    <source>
        <dbReference type="EMBL" id="QCK15763.1"/>
    </source>
</evidence>
<proteinExistence type="predicted"/>
<dbReference type="AlphaFoldDB" id="A0A4D7JLJ5"/>
<name>A0A4D7JLJ5_9BACT</name>
<dbReference type="Proteomes" id="UP000298616">
    <property type="component" value="Chromosome"/>
</dbReference>
<keyword evidence="3" id="KW-1185">Reference proteome</keyword>
<organism evidence="2 3">
    <name type="scientific">Mangrovivirga cuniculi</name>
    <dbReference type="NCBI Taxonomy" id="2715131"/>
    <lineage>
        <taxon>Bacteria</taxon>
        <taxon>Pseudomonadati</taxon>
        <taxon>Bacteroidota</taxon>
        <taxon>Cytophagia</taxon>
        <taxon>Cytophagales</taxon>
        <taxon>Mangrovivirgaceae</taxon>
        <taxon>Mangrovivirga</taxon>
    </lineage>
</organism>
<evidence type="ECO:0000256" key="1">
    <source>
        <dbReference type="SAM" id="MobiDB-lite"/>
    </source>
</evidence>
<feature type="region of interest" description="Disordered" evidence="1">
    <location>
        <begin position="57"/>
        <end position="79"/>
    </location>
</feature>